<dbReference type="SMART" id="SM00220">
    <property type="entry name" value="S_TKc"/>
    <property type="match status" value="1"/>
</dbReference>
<dbReference type="InterPro" id="IPR011042">
    <property type="entry name" value="6-blade_b-propeller_TolB-like"/>
</dbReference>
<evidence type="ECO:0000313" key="10">
    <source>
        <dbReference type="EMBL" id="NNF07096.1"/>
    </source>
</evidence>
<dbReference type="PROSITE" id="PS00108">
    <property type="entry name" value="PROTEIN_KINASE_ST"/>
    <property type="match status" value="1"/>
</dbReference>
<dbReference type="GO" id="GO:0004674">
    <property type="term" value="F:protein serine/threonine kinase activity"/>
    <property type="evidence" value="ECO:0007669"/>
    <property type="project" value="UniProtKB-KW"/>
</dbReference>
<dbReference type="SUPFAM" id="SSF56112">
    <property type="entry name" value="Protein kinase-like (PK-like)"/>
    <property type="match status" value="1"/>
</dbReference>
<dbReference type="Proteomes" id="UP000547674">
    <property type="component" value="Unassembled WGS sequence"/>
</dbReference>
<protein>
    <recommendedName>
        <fullName evidence="1">non-specific serine/threonine protein kinase</fullName>
        <ecNumber evidence="1">2.7.11.1</ecNumber>
    </recommendedName>
</protein>
<keyword evidence="5 10" id="KW-0418">Kinase</keyword>
<dbReference type="PROSITE" id="PS00107">
    <property type="entry name" value="PROTEIN_KINASE_ATP"/>
    <property type="match status" value="1"/>
</dbReference>
<dbReference type="InterPro" id="IPR011659">
    <property type="entry name" value="WD40"/>
</dbReference>
<dbReference type="PANTHER" id="PTHR43289">
    <property type="entry name" value="MITOGEN-ACTIVATED PROTEIN KINASE KINASE KINASE 20-RELATED"/>
    <property type="match status" value="1"/>
</dbReference>
<dbReference type="InterPro" id="IPR000719">
    <property type="entry name" value="Prot_kinase_dom"/>
</dbReference>
<dbReference type="SUPFAM" id="SSF69304">
    <property type="entry name" value="Tricorn protease N-terminal domain"/>
    <property type="match status" value="1"/>
</dbReference>
<dbReference type="Gene3D" id="3.30.200.20">
    <property type="entry name" value="Phosphorylase Kinase, domain 1"/>
    <property type="match status" value="1"/>
</dbReference>
<dbReference type="Gene3D" id="1.10.510.10">
    <property type="entry name" value="Transferase(Phosphotransferase) domain 1"/>
    <property type="match status" value="1"/>
</dbReference>
<accession>A0A7Y2E8F0</accession>
<comment type="caution">
    <text evidence="10">The sequence shown here is derived from an EMBL/GenBank/DDBJ whole genome shotgun (WGS) entry which is preliminary data.</text>
</comment>
<dbReference type="Pfam" id="PF07676">
    <property type="entry name" value="PD40"/>
    <property type="match status" value="1"/>
</dbReference>
<dbReference type="Pfam" id="PF00069">
    <property type="entry name" value="Pkinase"/>
    <property type="match status" value="1"/>
</dbReference>
<keyword evidence="6 7" id="KW-0067">ATP-binding</keyword>
<dbReference type="GO" id="GO:0005524">
    <property type="term" value="F:ATP binding"/>
    <property type="evidence" value="ECO:0007669"/>
    <property type="project" value="UniProtKB-UniRule"/>
</dbReference>
<dbReference type="InterPro" id="IPR008271">
    <property type="entry name" value="Ser/Thr_kinase_AS"/>
</dbReference>
<dbReference type="Gene3D" id="2.120.10.30">
    <property type="entry name" value="TolB, C-terminal domain"/>
    <property type="match status" value="1"/>
</dbReference>
<dbReference type="AlphaFoldDB" id="A0A7Y2E8F0"/>
<evidence type="ECO:0000256" key="1">
    <source>
        <dbReference type="ARBA" id="ARBA00012513"/>
    </source>
</evidence>
<gene>
    <name evidence="10" type="ORF">HKN21_10075</name>
</gene>
<name>A0A7Y2E8F0_UNCEI</name>
<evidence type="ECO:0000256" key="8">
    <source>
        <dbReference type="SAM" id="MobiDB-lite"/>
    </source>
</evidence>
<feature type="region of interest" description="Disordered" evidence="8">
    <location>
        <begin position="325"/>
        <end position="349"/>
    </location>
</feature>
<proteinExistence type="predicted"/>
<dbReference type="InterPro" id="IPR011009">
    <property type="entry name" value="Kinase-like_dom_sf"/>
</dbReference>
<keyword evidence="2" id="KW-0723">Serine/threonine-protein kinase</keyword>
<evidence type="ECO:0000256" key="7">
    <source>
        <dbReference type="PROSITE-ProRule" id="PRU10141"/>
    </source>
</evidence>
<dbReference type="InterPro" id="IPR017441">
    <property type="entry name" value="Protein_kinase_ATP_BS"/>
</dbReference>
<keyword evidence="4 7" id="KW-0547">Nucleotide-binding</keyword>
<sequence length="411" mass="44005">MNLKPGSKLGNYVVGKPLGSGGMGDVYQATDTKLDREVAIKVLPERLLHDTTMRERFEREAKAVAALSHPNILSIFDFGTDGNTAYAVTELLEGQTLDQRLIEGAMPPRKAIQVACDIAEGLAAAHDQGIIHRDIKPANLFLMQDGRVKILDFGLAKSLLPDDDKTNALTMGDGTSPGTVLGTVGYMSPEQVRATEVDGRSDIFSLGAVLHEMLTGGRAFTGDSSVETMNAILREDPSSISGTGVQVPLSVERVIRRCLEKNPQERFQSPRDLAFALKNALAPTTDHDAAPLEPQTKKKATFLPWLVAALALGALGVMMGRSFSGSGDSSETIGPPQVRTITSSGRDWSPAISPDGKLMAFVSDRDGQQRIWLKQLPTGAEVPLTDGRDAIPSFSSDGASIHFVRQEGANS</sequence>
<evidence type="ECO:0000259" key="9">
    <source>
        <dbReference type="PROSITE" id="PS50011"/>
    </source>
</evidence>
<evidence type="ECO:0000256" key="2">
    <source>
        <dbReference type="ARBA" id="ARBA00022527"/>
    </source>
</evidence>
<feature type="non-terminal residue" evidence="10">
    <location>
        <position position="411"/>
    </location>
</feature>
<organism evidence="10 11">
    <name type="scientific">Eiseniibacteriota bacterium</name>
    <dbReference type="NCBI Taxonomy" id="2212470"/>
    <lineage>
        <taxon>Bacteria</taxon>
        <taxon>Candidatus Eiseniibacteriota</taxon>
    </lineage>
</organism>
<keyword evidence="3" id="KW-0808">Transferase</keyword>
<evidence type="ECO:0000256" key="5">
    <source>
        <dbReference type="ARBA" id="ARBA00022777"/>
    </source>
</evidence>
<feature type="binding site" evidence="7">
    <location>
        <position position="41"/>
    </location>
    <ligand>
        <name>ATP</name>
        <dbReference type="ChEBI" id="CHEBI:30616"/>
    </ligand>
</feature>
<evidence type="ECO:0000256" key="3">
    <source>
        <dbReference type="ARBA" id="ARBA00022679"/>
    </source>
</evidence>
<dbReference type="EC" id="2.7.11.1" evidence="1"/>
<evidence type="ECO:0000256" key="4">
    <source>
        <dbReference type="ARBA" id="ARBA00022741"/>
    </source>
</evidence>
<evidence type="ECO:0000313" key="11">
    <source>
        <dbReference type="Proteomes" id="UP000547674"/>
    </source>
</evidence>
<dbReference type="PANTHER" id="PTHR43289:SF6">
    <property type="entry name" value="SERINE_THREONINE-PROTEIN KINASE NEKL-3"/>
    <property type="match status" value="1"/>
</dbReference>
<dbReference type="CDD" id="cd14014">
    <property type="entry name" value="STKc_PknB_like"/>
    <property type="match status" value="1"/>
</dbReference>
<dbReference type="PROSITE" id="PS50011">
    <property type="entry name" value="PROTEIN_KINASE_DOM"/>
    <property type="match status" value="1"/>
</dbReference>
<feature type="domain" description="Protein kinase" evidence="9">
    <location>
        <begin position="12"/>
        <end position="281"/>
    </location>
</feature>
<reference evidence="10 11" key="1">
    <citation type="submission" date="2020-03" db="EMBL/GenBank/DDBJ databases">
        <title>Metabolic flexibility allows generalist bacteria to become dominant in a frequently disturbed ecosystem.</title>
        <authorList>
            <person name="Chen Y.-J."/>
            <person name="Leung P.M."/>
            <person name="Bay S.K."/>
            <person name="Hugenholtz P."/>
            <person name="Kessler A.J."/>
            <person name="Shelley G."/>
            <person name="Waite D.W."/>
            <person name="Cook P.L."/>
            <person name="Greening C."/>
        </authorList>
    </citation>
    <scope>NUCLEOTIDE SEQUENCE [LARGE SCALE GENOMIC DNA]</scope>
    <source>
        <strain evidence="10">SS_bin_28</strain>
    </source>
</reference>
<evidence type="ECO:0000256" key="6">
    <source>
        <dbReference type="ARBA" id="ARBA00022840"/>
    </source>
</evidence>
<dbReference type="FunFam" id="1.10.510.10:FF:000021">
    <property type="entry name" value="Serine/threonine protein kinase"/>
    <property type="match status" value="1"/>
</dbReference>
<dbReference type="EMBL" id="JABDJR010000402">
    <property type="protein sequence ID" value="NNF07096.1"/>
    <property type="molecule type" value="Genomic_DNA"/>
</dbReference>